<dbReference type="Proteomes" id="UP000309133">
    <property type="component" value="Unassembled WGS sequence"/>
</dbReference>
<sequence length="297" mass="32546">MDYRELGPGQISRLWIADLSDHDPEVVFESADMLIEAPNWTLDGSALIVNGNGALWRLDLEDRLLVQIPFEGLPPINNDHVLHPNGEDVFLSAVDGQIYRGSLRGGAVTRVTGDGPPELHFLHGVSPDGETLAYVGVEPEGGDMWARANIFTTPAAGGADRRLTDTESPADGPEYSPDGEWIYFNTEQFGEVSGHAQIARMRPDGSSLEQLTDDDGVNWFPHWAPDGRTAVYLRYPQGTRGHPADLEVELELVEGADWTAPRTRARVFGGQGTINVNSWAPTSDRFAYVEYPIALPV</sequence>
<evidence type="ECO:0000313" key="2">
    <source>
        <dbReference type="EMBL" id="THG29278.1"/>
    </source>
</evidence>
<dbReference type="RefSeq" id="WP_136427609.1">
    <property type="nucleotide sequence ID" value="NZ_SSSM01000005.1"/>
</dbReference>
<feature type="region of interest" description="Disordered" evidence="1">
    <location>
        <begin position="156"/>
        <end position="176"/>
    </location>
</feature>
<dbReference type="OrthoDB" id="262125at2"/>
<comment type="caution">
    <text evidence="2">The sequence shown here is derived from an EMBL/GenBank/DDBJ whole genome shotgun (WGS) entry which is preliminary data.</text>
</comment>
<dbReference type="InterPro" id="IPR011042">
    <property type="entry name" value="6-blade_b-propeller_TolB-like"/>
</dbReference>
<proteinExistence type="predicted"/>
<dbReference type="InterPro" id="IPR011659">
    <property type="entry name" value="WD40"/>
</dbReference>
<gene>
    <name evidence="2" type="ORF">E6C64_11150</name>
</gene>
<dbReference type="SUPFAM" id="SSF82171">
    <property type="entry name" value="DPP6 N-terminal domain-like"/>
    <property type="match status" value="1"/>
</dbReference>
<organism evidence="2 3">
    <name type="scientific">Naasia lichenicola</name>
    <dbReference type="NCBI Taxonomy" id="2565933"/>
    <lineage>
        <taxon>Bacteria</taxon>
        <taxon>Bacillati</taxon>
        <taxon>Actinomycetota</taxon>
        <taxon>Actinomycetes</taxon>
        <taxon>Micrococcales</taxon>
        <taxon>Microbacteriaceae</taxon>
        <taxon>Naasia</taxon>
    </lineage>
</organism>
<keyword evidence="3" id="KW-1185">Reference proteome</keyword>
<name>A0A4S4FGY6_9MICO</name>
<evidence type="ECO:0000256" key="1">
    <source>
        <dbReference type="SAM" id="MobiDB-lite"/>
    </source>
</evidence>
<dbReference type="EMBL" id="SSSM01000005">
    <property type="protein sequence ID" value="THG29278.1"/>
    <property type="molecule type" value="Genomic_DNA"/>
</dbReference>
<reference evidence="2 3" key="1">
    <citation type="submission" date="2019-04" db="EMBL/GenBank/DDBJ databases">
        <authorList>
            <person name="Jiang L."/>
        </authorList>
    </citation>
    <scope>NUCLEOTIDE SEQUENCE [LARGE SCALE GENOMIC DNA]</scope>
    <source>
        <strain evidence="2 3">YIM 131853</strain>
    </source>
</reference>
<accession>A0A4S4FGY6</accession>
<dbReference type="Gene3D" id="2.120.10.30">
    <property type="entry name" value="TolB, C-terminal domain"/>
    <property type="match status" value="1"/>
</dbReference>
<protein>
    <submittedName>
        <fullName evidence="2">Biopolymer transporter Tol</fullName>
    </submittedName>
</protein>
<dbReference type="AlphaFoldDB" id="A0A4S4FGY6"/>
<evidence type="ECO:0000313" key="3">
    <source>
        <dbReference type="Proteomes" id="UP000309133"/>
    </source>
</evidence>
<dbReference type="Pfam" id="PF07676">
    <property type="entry name" value="PD40"/>
    <property type="match status" value="1"/>
</dbReference>